<keyword evidence="2" id="KW-1185">Reference proteome</keyword>
<accession>T1L4E6</accession>
<dbReference type="HOGENOM" id="CLU_3225237_0_0_1"/>
<reference evidence="2" key="1">
    <citation type="submission" date="2011-08" db="EMBL/GenBank/DDBJ databases">
        <authorList>
            <person name="Rombauts S."/>
        </authorList>
    </citation>
    <scope>NUCLEOTIDE SEQUENCE</scope>
    <source>
        <strain evidence="2">London</strain>
    </source>
</reference>
<dbReference type="Proteomes" id="UP000015104">
    <property type="component" value="Unassembled WGS sequence"/>
</dbReference>
<dbReference type="AlphaFoldDB" id="T1L4E6"/>
<dbReference type="EnsemblMetazoa" id="tetur38g00520.1">
    <property type="protein sequence ID" value="tetur38g00520.1"/>
    <property type="gene ID" value="tetur38g00520"/>
</dbReference>
<proteinExistence type="predicted"/>
<organism evidence="1 2">
    <name type="scientific">Tetranychus urticae</name>
    <name type="common">Two-spotted spider mite</name>
    <dbReference type="NCBI Taxonomy" id="32264"/>
    <lineage>
        <taxon>Eukaryota</taxon>
        <taxon>Metazoa</taxon>
        <taxon>Ecdysozoa</taxon>
        <taxon>Arthropoda</taxon>
        <taxon>Chelicerata</taxon>
        <taxon>Arachnida</taxon>
        <taxon>Acari</taxon>
        <taxon>Acariformes</taxon>
        <taxon>Trombidiformes</taxon>
        <taxon>Prostigmata</taxon>
        <taxon>Eleutherengona</taxon>
        <taxon>Raphignathae</taxon>
        <taxon>Tetranychoidea</taxon>
        <taxon>Tetranychidae</taxon>
        <taxon>Tetranychus</taxon>
    </lineage>
</organism>
<name>T1L4E6_TETUR</name>
<protein>
    <submittedName>
        <fullName evidence="1">Uncharacterized protein</fullName>
    </submittedName>
</protein>
<evidence type="ECO:0000313" key="2">
    <source>
        <dbReference type="Proteomes" id="UP000015104"/>
    </source>
</evidence>
<sequence length="44" mass="5311">MKYNNLNALLIHWIHRPIKWKINPFYLGEGNKEEEENISDEKKG</sequence>
<reference evidence="1" key="2">
    <citation type="submission" date="2015-06" db="UniProtKB">
        <authorList>
            <consortium name="EnsemblMetazoa"/>
        </authorList>
    </citation>
    <scope>IDENTIFICATION</scope>
</reference>
<dbReference type="EMBL" id="CAEY01001083">
    <property type="status" value="NOT_ANNOTATED_CDS"/>
    <property type="molecule type" value="Genomic_DNA"/>
</dbReference>
<evidence type="ECO:0000313" key="1">
    <source>
        <dbReference type="EnsemblMetazoa" id="tetur38g00520.1"/>
    </source>
</evidence>